<dbReference type="EMBL" id="JBJKBG010000002">
    <property type="protein sequence ID" value="KAL3749862.1"/>
    <property type="molecule type" value="Genomic_DNA"/>
</dbReference>
<organism evidence="2 3">
    <name type="scientific">Eucalyptus globulus</name>
    <name type="common">Tasmanian blue gum</name>
    <dbReference type="NCBI Taxonomy" id="34317"/>
    <lineage>
        <taxon>Eukaryota</taxon>
        <taxon>Viridiplantae</taxon>
        <taxon>Streptophyta</taxon>
        <taxon>Embryophyta</taxon>
        <taxon>Tracheophyta</taxon>
        <taxon>Spermatophyta</taxon>
        <taxon>Magnoliopsida</taxon>
        <taxon>eudicotyledons</taxon>
        <taxon>Gunneridae</taxon>
        <taxon>Pentapetalae</taxon>
        <taxon>rosids</taxon>
        <taxon>malvids</taxon>
        <taxon>Myrtales</taxon>
        <taxon>Myrtaceae</taxon>
        <taxon>Myrtoideae</taxon>
        <taxon>Eucalypteae</taxon>
        <taxon>Eucalyptus</taxon>
    </lineage>
</organism>
<evidence type="ECO:0000313" key="2">
    <source>
        <dbReference type="EMBL" id="KAL3749862.1"/>
    </source>
</evidence>
<feature type="compositionally biased region" description="Basic and acidic residues" evidence="1">
    <location>
        <begin position="56"/>
        <end position="73"/>
    </location>
</feature>
<reference evidence="2 3" key="1">
    <citation type="submission" date="2024-11" db="EMBL/GenBank/DDBJ databases">
        <title>Chromosome-level genome assembly of Eucalyptus globulus Labill. provides insights into its genome evolution.</title>
        <authorList>
            <person name="Li X."/>
        </authorList>
    </citation>
    <scope>NUCLEOTIDE SEQUENCE [LARGE SCALE GENOMIC DNA]</scope>
    <source>
        <strain evidence="2">CL2024</strain>
        <tissue evidence="2">Fresh tender leaves</tissue>
    </source>
</reference>
<sequence length="92" mass="10220">TARAPHLFSRGKTIVHILSEKPDGLYKTLCKYSSSSSSKITHSLSEIRNSSTDQILQKKDISNKREDGEEKVAAPEATRTQPEGQLGRPNRL</sequence>
<dbReference type="Proteomes" id="UP001634007">
    <property type="component" value="Unassembled WGS sequence"/>
</dbReference>
<keyword evidence="3" id="KW-1185">Reference proteome</keyword>
<accession>A0ABD3LEJ2</accession>
<evidence type="ECO:0000313" key="3">
    <source>
        <dbReference type="Proteomes" id="UP001634007"/>
    </source>
</evidence>
<feature type="non-terminal residue" evidence="2">
    <location>
        <position position="1"/>
    </location>
</feature>
<evidence type="ECO:0000256" key="1">
    <source>
        <dbReference type="SAM" id="MobiDB-lite"/>
    </source>
</evidence>
<gene>
    <name evidence="2" type="ORF">ACJRO7_010911</name>
</gene>
<comment type="caution">
    <text evidence="2">The sequence shown here is derived from an EMBL/GenBank/DDBJ whole genome shotgun (WGS) entry which is preliminary data.</text>
</comment>
<name>A0ABD3LEJ2_EUCGL</name>
<protein>
    <submittedName>
        <fullName evidence="2">Uncharacterized protein</fullName>
    </submittedName>
</protein>
<proteinExistence type="predicted"/>
<feature type="region of interest" description="Disordered" evidence="1">
    <location>
        <begin position="36"/>
        <end position="92"/>
    </location>
</feature>
<dbReference type="AlphaFoldDB" id="A0ABD3LEJ2"/>
<feature type="compositionally biased region" description="Polar residues" evidence="1">
    <location>
        <begin position="39"/>
        <end position="55"/>
    </location>
</feature>